<comment type="subcellular location">
    <subcellularLocation>
        <location evidence="1">Membrane</location>
    </subcellularLocation>
    <subcellularLocation>
        <location evidence="2">Secreted</location>
    </subcellularLocation>
</comment>
<dbReference type="RefSeq" id="WP_261522476.1">
    <property type="nucleotide sequence ID" value="NZ_JAODNW010000028.1"/>
</dbReference>
<feature type="region of interest" description="Disordered" evidence="8">
    <location>
        <begin position="141"/>
        <end position="168"/>
    </location>
</feature>
<dbReference type="Pfam" id="PF00353">
    <property type="entry name" value="HemolysinCabind"/>
    <property type="match status" value="11"/>
</dbReference>
<keyword evidence="10" id="KW-1185">Reference proteome</keyword>
<proteinExistence type="predicted"/>
<dbReference type="Gene3D" id="2.150.10.10">
    <property type="entry name" value="Serralysin-like metalloprotease, C-terminal"/>
    <property type="match status" value="8"/>
</dbReference>
<dbReference type="InterPro" id="IPR011049">
    <property type="entry name" value="Serralysin-like_metalloprot_C"/>
</dbReference>
<dbReference type="Proteomes" id="UP001589755">
    <property type="component" value="Unassembled WGS sequence"/>
</dbReference>
<dbReference type="SUPFAM" id="SSF51120">
    <property type="entry name" value="beta-Roll"/>
    <property type="match status" value="6"/>
</dbReference>
<keyword evidence="3" id="KW-0964">Secreted</keyword>
<evidence type="ECO:0000256" key="1">
    <source>
        <dbReference type="ARBA" id="ARBA00004370"/>
    </source>
</evidence>
<keyword evidence="6" id="KW-0843">Virulence</keyword>
<organism evidence="9 10">
    <name type="scientific">Chelativorans intermedius</name>
    <dbReference type="NCBI Taxonomy" id="515947"/>
    <lineage>
        <taxon>Bacteria</taxon>
        <taxon>Pseudomonadati</taxon>
        <taxon>Pseudomonadota</taxon>
        <taxon>Alphaproteobacteria</taxon>
        <taxon>Hyphomicrobiales</taxon>
        <taxon>Phyllobacteriaceae</taxon>
        <taxon>Chelativorans</taxon>
    </lineage>
</organism>
<evidence type="ECO:0000256" key="3">
    <source>
        <dbReference type="ARBA" id="ARBA00022525"/>
    </source>
</evidence>
<evidence type="ECO:0000256" key="4">
    <source>
        <dbReference type="ARBA" id="ARBA00022656"/>
    </source>
</evidence>
<sequence length="813" mass="83451">MAKTIIGSDYADVLIGTSGQDYIYGYGGNDYLSGGGSADYLSGGSGNDYLHGGSGNDVMVGGSGNDTLVGGVGADALYGGIGTDFASYTDAGSGVTASLENQEINTGDAKGDIFSSIEGLSGSAHADRLYGDHRNNVLYGNGGNDRLYGRDGDDTLSGDAGKDVLDGGDGDDMLLGGADNDTLRGGAGSDRLYGGSGHDTASYGTATSGVVASLATPSMNTGDARGDFYSSVEGLSGSRYADVLIGNSADNTLYGGFGDDELVGGAGADKLIGSFGADYASYTSATQGVTALLYAPNLNKGDAKGDTYSSIEGLLGSQHDDTLGGNGFANELRSGNGNDILIGDGGADILDGGAGYDTASYVNAEEGVVASLTDSAINAGDAAGDMYIAIEALRGSAHDDWLYGDAGANGLSGWYGDDRLIGFAGNDAMNGQAGDDVLYGGQGADTLIGGSGNDILVGGVHGDTMQGGSGFDYASYVDASSGVYADLGDPSWNVGDARYDTYDSIEGLRGSQFADTLIGDSASNIIYGDSGSDMILGRGGDDTLYGGIGNDQLRGEDGNDTLYGGSGDDKLLGGEGADRLDGGLGFDFASYATATERVRVYLDAPAYNIGSAAEGDTFQSIEGLIGTSFDDRLYGSDDKNVLHGRHGDDFMRGRSGNDDLYGDSGNDTLLGDAGKDILNGGTGRDYLYGGWYGHDVYVFDTALSANTDLEVNPHANVDVVEFNTEYHRIWLDNAIFRMLGEEERVELSASMFRANAGGLAEDADDHILYDTLSGNLYYDADGSGAGERTLFAELQVWDGTVPQDITHAHFAVV</sequence>
<evidence type="ECO:0000256" key="2">
    <source>
        <dbReference type="ARBA" id="ARBA00004613"/>
    </source>
</evidence>
<evidence type="ECO:0000256" key="6">
    <source>
        <dbReference type="ARBA" id="ARBA00023026"/>
    </source>
</evidence>
<accession>A0ABV6DB46</accession>
<dbReference type="InterPro" id="IPR050557">
    <property type="entry name" value="RTX_toxin/Mannuronan_C5-epim"/>
</dbReference>
<dbReference type="PROSITE" id="PS00330">
    <property type="entry name" value="HEMOLYSIN_CALCIUM"/>
    <property type="match status" value="10"/>
</dbReference>
<dbReference type="EMBL" id="JBHLXD010000031">
    <property type="protein sequence ID" value="MFC0209863.1"/>
    <property type="molecule type" value="Genomic_DNA"/>
</dbReference>
<evidence type="ECO:0000313" key="10">
    <source>
        <dbReference type="Proteomes" id="UP001589755"/>
    </source>
</evidence>
<dbReference type="InterPro" id="IPR003995">
    <property type="entry name" value="RTX_toxin_determinant-A"/>
</dbReference>
<evidence type="ECO:0000256" key="7">
    <source>
        <dbReference type="ARBA" id="ARBA00023136"/>
    </source>
</evidence>
<dbReference type="PRINTS" id="PR00313">
    <property type="entry name" value="CABNDNGRPT"/>
</dbReference>
<name>A0ABV6DB46_9HYPH</name>
<keyword evidence="4" id="KW-0800">Toxin</keyword>
<keyword evidence="5" id="KW-0677">Repeat</keyword>
<reference evidence="9 10" key="1">
    <citation type="submission" date="2024-09" db="EMBL/GenBank/DDBJ databases">
        <authorList>
            <person name="Sun Q."/>
            <person name="Mori K."/>
        </authorList>
    </citation>
    <scope>NUCLEOTIDE SEQUENCE [LARGE SCALE GENOMIC DNA]</scope>
    <source>
        <strain evidence="9 10">CCM 8543</strain>
    </source>
</reference>
<evidence type="ECO:0000256" key="8">
    <source>
        <dbReference type="SAM" id="MobiDB-lite"/>
    </source>
</evidence>
<dbReference type="InterPro" id="IPR001343">
    <property type="entry name" value="Hemolysn_Ca-bd"/>
</dbReference>
<keyword evidence="7" id="KW-0472">Membrane</keyword>
<evidence type="ECO:0000313" key="9">
    <source>
        <dbReference type="EMBL" id="MFC0209863.1"/>
    </source>
</evidence>
<dbReference type="InterPro" id="IPR018511">
    <property type="entry name" value="Hemolysin-typ_Ca-bd_CS"/>
</dbReference>
<comment type="caution">
    <text evidence="9">The sequence shown here is derived from an EMBL/GenBank/DDBJ whole genome shotgun (WGS) entry which is preliminary data.</text>
</comment>
<evidence type="ECO:0000256" key="5">
    <source>
        <dbReference type="ARBA" id="ARBA00022737"/>
    </source>
</evidence>
<protein>
    <submittedName>
        <fullName evidence="9">Calcium-binding protein</fullName>
    </submittedName>
</protein>
<gene>
    <name evidence="9" type="ORF">ACFFJ2_15780</name>
</gene>
<dbReference type="PRINTS" id="PR01488">
    <property type="entry name" value="RTXTOXINA"/>
</dbReference>
<dbReference type="PANTHER" id="PTHR38340">
    <property type="entry name" value="S-LAYER PROTEIN"/>
    <property type="match status" value="1"/>
</dbReference>
<dbReference type="PANTHER" id="PTHR38340:SF1">
    <property type="entry name" value="S-LAYER PROTEIN"/>
    <property type="match status" value="1"/>
</dbReference>